<feature type="region of interest" description="Disordered" evidence="1">
    <location>
        <begin position="151"/>
        <end position="203"/>
    </location>
</feature>
<name>A0AA36NLV5_9DINO</name>
<organism evidence="2 3">
    <name type="scientific">Effrenium voratum</name>
    <dbReference type="NCBI Taxonomy" id="2562239"/>
    <lineage>
        <taxon>Eukaryota</taxon>
        <taxon>Sar</taxon>
        <taxon>Alveolata</taxon>
        <taxon>Dinophyceae</taxon>
        <taxon>Suessiales</taxon>
        <taxon>Symbiodiniaceae</taxon>
        <taxon>Effrenium</taxon>
    </lineage>
</organism>
<comment type="caution">
    <text evidence="2">The sequence shown here is derived from an EMBL/GenBank/DDBJ whole genome shotgun (WGS) entry which is preliminary data.</text>
</comment>
<feature type="compositionally biased region" description="Low complexity" evidence="1">
    <location>
        <begin position="643"/>
        <end position="663"/>
    </location>
</feature>
<dbReference type="PANTHER" id="PTHR38150:SF1">
    <property type="entry name" value="PFU DOMAIN-CONTAINING PROTEIN"/>
    <property type="match status" value="1"/>
</dbReference>
<evidence type="ECO:0000256" key="1">
    <source>
        <dbReference type="SAM" id="MobiDB-lite"/>
    </source>
</evidence>
<accession>A0AA36NLV5</accession>
<feature type="compositionally biased region" description="Polar residues" evidence="1">
    <location>
        <begin position="1"/>
        <end position="18"/>
    </location>
</feature>
<feature type="region of interest" description="Disordered" evidence="1">
    <location>
        <begin position="385"/>
        <end position="406"/>
    </location>
</feature>
<dbReference type="AlphaFoldDB" id="A0AA36NLV5"/>
<dbReference type="PANTHER" id="PTHR38150">
    <property type="entry name" value="EF-HAND DOMAIN-CONTAINING PROTEIN"/>
    <property type="match status" value="1"/>
</dbReference>
<evidence type="ECO:0000313" key="3">
    <source>
        <dbReference type="Proteomes" id="UP001178507"/>
    </source>
</evidence>
<dbReference type="EMBL" id="CAUJNA010003705">
    <property type="protein sequence ID" value="CAJ1408143.1"/>
    <property type="molecule type" value="Genomic_DNA"/>
</dbReference>
<reference evidence="2" key="1">
    <citation type="submission" date="2023-08" db="EMBL/GenBank/DDBJ databases">
        <authorList>
            <person name="Chen Y."/>
            <person name="Shah S."/>
            <person name="Dougan E. K."/>
            <person name="Thang M."/>
            <person name="Chan C."/>
        </authorList>
    </citation>
    <scope>NUCLEOTIDE SEQUENCE</scope>
</reference>
<protein>
    <submittedName>
        <fullName evidence="2">Uncharacterized protein</fullName>
    </submittedName>
</protein>
<feature type="compositionally biased region" description="Basic and acidic residues" evidence="1">
    <location>
        <begin position="385"/>
        <end position="394"/>
    </location>
</feature>
<feature type="region of interest" description="Disordered" evidence="1">
    <location>
        <begin position="613"/>
        <end position="670"/>
    </location>
</feature>
<feature type="region of interest" description="Disordered" evidence="1">
    <location>
        <begin position="1"/>
        <end position="33"/>
    </location>
</feature>
<gene>
    <name evidence="2" type="ORF">EVOR1521_LOCUS29652</name>
</gene>
<dbReference type="Proteomes" id="UP001178507">
    <property type="component" value="Unassembled WGS sequence"/>
</dbReference>
<evidence type="ECO:0000313" key="2">
    <source>
        <dbReference type="EMBL" id="CAJ1408143.1"/>
    </source>
</evidence>
<sequence length="744" mass="84879">MPADESQAQIDLANSPQMRRSHSEGPQPMWRRWEDSEIQIHHAKAEERISRRRQELLEEMKRREEEQCTFTPRLIARSGSREGTPRTRSDGLQDWLGQQLESKKKKVECLEEEMYGDFTYQPQITNMARQLPRQPFSSVFERLYKVAQERLRAKAAQPRSRSQENFRPSRRTDVHEHLYAQGLQQRARQSAQAEQANAEQRGSQVLSRSRQYYWHMLERQIREAFDKSTDDGNCLAYTALEDFLRHFGVVKDQTASTLLATERLKEESRRLRMTLWRHLDPEQVGFVDFLTLTVFFHVLMGAVDEEAQRLHNLAQQERASKGSPQATPGGSVSEELAVATAAARDAAAAADPEGTRICELLMRFNPKQLRTEFKQLYLDRLHQTRAQRQAEPEKTPSPSLTSHSRRLAQQFRQKLTEAGAVGDRHVDLLLWQKNQVEASRQRLREQRDAEEVEQCTFQPCLVSRRSRSAERPSRQLGQRLYERANLEQQRREASAAAREQARLDQEMLDCTFRPNLKKSDKSFASKTCCSPRGADASAQRLRKAFAENYSKRRLLEERCSQFVTAKARPEGTLDSPYARNGSESLGKRHYSTMVQAASPVSPLCTKQSQVLVDGAPQADPGGSGTSSTCIEPPRSSVRRQKLPGQPKQQAQRAKAKAGRSSSAVGNREADCSVEKEIRPILIAEVSVSRDIPPQKLVLYEADDVAEVAADFAAQHQLPAHMKERLQRYLSELRKRNEGNVTKGV</sequence>
<feature type="compositionally biased region" description="Low complexity" evidence="1">
    <location>
        <begin position="180"/>
        <end position="201"/>
    </location>
</feature>
<keyword evidence="3" id="KW-1185">Reference proteome</keyword>
<proteinExistence type="predicted"/>